<accession>A0A8K0TRL3</accession>
<reference evidence="1" key="1">
    <citation type="journal article" date="2021" name="Nat. Commun.">
        <title>Genetic determinants of endophytism in the Arabidopsis root mycobiome.</title>
        <authorList>
            <person name="Mesny F."/>
            <person name="Miyauchi S."/>
            <person name="Thiergart T."/>
            <person name="Pickel B."/>
            <person name="Atanasova L."/>
            <person name="Karlsson M."/>
            <person name="Huettel B."/>
            <person name="Barry K.W."/>
            <person name="Haridas S."/>
            <person name="Chen C."/>
            <person name="Bauer D."/>
            <person name="Andreopoulos W."/>
            <person name="Pangilinan J."/>
            <person name="LaButti K."/>
            <person name="Riley R."/>
            <person name="Lipzen A."/>
            <person name="Clum A."/>
            <person name="Drula E."/>
            <person name="Henrissat B."/>
            <person name="Kohler A."/>
            <person name="Grigoriev I.V."/>
            <person name="Martin F.M."/>
            <person name="Hacquard S."/>
        </authorList>
    </citation>
    <scope>NUCLEOTIDE SEQUENCE</scope>
    <source>
        <strain evidence="1">MPI-CAGE-AT-0016</strain>
    </source>
</reference>
<dbReference type="PANTHER" id="PTHR35340">
    <property type="entry name" value="PQQ ENZYME REPEAT PROTEIN-RELATED"/>
    <property type="match status" value="1"/>
</dbReference>
<dbReference type="PANTHER" id="PTHR35340:SF9">
    <property type="entry name" value="ASST-DOMAIN-CONTAINING PROTEIN"/>
    <property type="match status" value="1"/>
</dbReference>
<protein>
    <submittedName>
        <fullName evidence="1">ASST-domain-containing protein</fullName>
    </submittedName>
</protein>
<sequence>MKSYRSRPDLSPPRLNITIRSDTQPLEAGLLFIAPYPGAEPESKGPVQPAAYIFWDTGDLVWSGLGYFVGNIGNFGVSSYKGEKVLRSFQGQRAETLGRAYGHHVLLNDRYEPVKTVRGRSTKFNSAHEFQLVNDHFAIVEIGSTKPIGLCPWGGAEGQDWITSTGFQELNIETGEVIFDWESIDHVDPGDSALSLNLLPPSTGTESSQAWDYFHINSVDKDAEGDYIISGRHTKAIYKINGTSGDILWTLGGPRSTFDVEPAARFAFQHDARLLNRSADGTIEVLSLFDNAAASDKQQISPFSRARIVQLNHTDNTATALRTYPAPDGLSAHSQGNTQVLPNGNVLVNWGQAGAVTEFAEDGEVLFHAYLDAEPDGRAVQNYRGFKETWTGRPSEDPALVLLEEETGKVTAYVSWNGDTEVAIWRFFVHDGPSKEGEKTLLGEVSRTGFETHLELDRSHIKDRLRVSAEGVDGNGEVLVNSAAVAISKDLPTHRQTPEPYGLLSEEL</sequence>
<dbReference type="InterPro" id="IPR053143">
    <property type="entry name" value="Arylsulfate_ST"/>
</dbReference>
<dbReference type="Pfam" id="PF14269">
    <property type="entry name" value="Arylsulfotran_2"/>
    <property type="match status" value="1"/>
</dbReference>
<comment type="caution">
    <text evidence="1">The sequence shown here is derived from an EMBL/GenBank/DDBJ whole genome shotgun (WGS) entry which is preliminary data.</text>
</comment>
<evidence type="ECO:0000313" key="1">
    <source>
        <dbReference type="EMBL" id="KAH7375187.1"/>
    </source>
</evidence>
<dbReference type="EMBL" id="JAGPXD010000001">
    <property type="protein sequence ID" value="KAH7375187.1"/>
    <property type="molecule type" value="Genomic_DNA"/>
</dbReference>
<gene>
    <name evidence="1" type="ORF">B0T11DRAFT_334611</name>
</gene>
<dbReference type="SUPFAM" id="SSF63829">
    <property type="entry name" value="Calcium-dependent phosphotriesterase"/>
    <property type="match status" value="1"/>
</dbReference>
<dbReference type="Proteomes" id="UP000813385">
    <property type="component" value="Unassembled WGS sequence"/>
</dbReference>
<evidence type="ECO:0000313" key="2">
    <source>
        <dbReference type="Proteomes" id="UP000813385"/>
    </source>
</evidence>
<name>A0A8K0TRL3_9PEZI</name>
<organism evidence="1 2">
    <name type="scientific">Plectosphaerella cucumerina</name>
    <dbReference type="NCBI Taxonomy" id="40658"/>
    <lineage>
        <taxon>Eukaryota</taxon>
        <taxon>Fungi</taxon>
        <taxon>Dikarya</taxon>
        <taxon>Ascomycota</taxon>
        <taxon>Pezizomycotina</taxon>
        <taxon>Sordariomycetes</taxon>
        <taxon>Hypocreomycetidae</taxon>
        <taxon>Glomerellales</taxon>
        <taxon>Plectosphaerellaceae</taxon>
        <taxon>Plectosphaerella</taxon>
    </lineage>
</organism>
<dbReference type="AlphaFoldDB" id="A0A8K0TRL3"/>
<dbReference type="InterPro" id="IPR039535">
    <property type="entry name" value="ASST-like"/>
</dbReference>
<keyword evidence="2" id="KW-1185">Reference proteome</keyword>
<dbReference type="OrthoDB" id="5427350at2759"/>
<proteinExistence type="predicted"/>